<dbReference type="PANTHER" id="PTHR11040:SF203">
    <property type="entry name" value="FI18611P1-RELATED"/>
    <property type="match status" value="1"/>
</dbReference>
<dbReference type="CTD" id="35579"/>
<dbReference type="PANTHER" id="PTHR11040">
    <property type="entry name" value="ZINC/IRON TRANSPORTER"/>
    <property type="match status" value="1"/>
</dbReference>
<evidence type="ECO:0000313" key="7">
    <source>
        <dbReference type="Proteomes" id="UP000515160"/>
    </source>
</evidence>
<feature type="compositionally biased region" description="Basic and acidic residues" evidence="5">
    <location>
        <begin position="177"/>
        <end position="196"/>
    </location>
</feature>
<feature type="transmembrane region" description="Helical" evidence="6">
    <location>
        <begin position="258"/>
        <end position="283"/>
    </location>
</feature>
<feature type="transmembrane region" description="Helical" evidence="6">
    <location>
        <begin position="352"/>
        <end position="371"/>
    </location>
</feature>
<feature type="transmembrane region" description="Helical" evidence="6">
    <location>
        <begin position="326"/>
        <end position="345"/>
    </location>
</feature>
<name>A0A6P8WRL0_DROAB</name>
<dbReference type="AlphaFoldDB" id="A0A6P8WRL0"/>
<feature type="transmembrane region" description="Helical" evidence="6">
    <location>
        <begin position="77"/>
        <end position="98"/>
    </location>
</feature>
<keyword evidence="3 6" id="KW-1133">Transmembrane helix</keyword>
<dbReference type="GeneID" id="117569347"/>
<feature type="compositionally biased region" description="Basic residues" evidence="5">
    <location>
        <begin position="205"/>
        <end position="219"/>
    </location>
</feature>
<evidence type="ECO:0000256" key="6">
    <source>
        <dbReference type="SAM" id="Phobius"/>
    </source>
</evidence>
<keyword evidence="7" id="KW-1185">Reference proteome</keyword>
<accession>A0A6P8WRL0</accession>
<dbReference type="RefSeq" id="XP_034106371.1">
    <property type="nucleotide sequence ID" value="XM_034250480.2"/>
</dbReference>
<keyword evidence="4 6" id="KW-0472">Membrane</keyword>
<proteinExistence type="predicted"/>
<dbReference type="Proteomes" id="UP000515160">
    <property type="component" value="Chromosome 3"/>
</dbReference>
<evidence type="ECO:0000256" key="4">
    <source>
        <dbReference type="ARBA" id="ARBA00023136"/>
    </source>
</evidence>
<dbReference type="Pfam" id="PF02535">
    <property type="entry name" value="Zip"/>
    <property type="match status" value="1"/>
</dbReference>
<dbReference type="GO" id="GO:0005385">
    <property type="term" value="F:zinc ion transmembrane transporter activity"/>
    <property type="evidence" value="ECO:0007669"/>
    <property type="project" value="TreeGrafter"/>
</dbReference>
<sequence>MYGMPTITTTAATAVIAQVAIEERDTTLDRHGLLVAKVVAMVVLIVVTVLCGSLPYMLDRCFKWTQQDPEETRASTVVRCLIYFGGGVLLCTTFLHMLPEIIEDVEQLQRCSILASTPFALTEMLMCTGFFLMYALDELMHLVMLRHQRKLSRKESLASAAFQRGHSRRHSSNVETLKNKEPEQAAHQHCDLERPTEAAAASKNGHGHGHSHGHGHGHSHMPVDDGGASMRGLGIILALSLHELFEGMAIGLENTVGTVWFMFGAVAAHKLVLAFCVGMELLVARTRTSLAIIYLITFSIVTPIGIGIGIGISQQANADQPSIPSGILQGIACGTLLYVVFFEILTQNHAGWRPYIACLAGFALMFGLQILSDEAEGADSDSCS</sequence>
<keyword evidence="2 6" id="KW-0812">Transmembrane</keyword>
<evidence type="ECO:0000256" key="3">
    <source>
        <dbReference type="ARBA" id="ARBA00022989"/>
    </source>
</evidence>
<evidence type="ECO:0000256" key="2">
    <source>
        <dbReference type="ARBA" id="ARBA00022692"/>
    </source>
</evidence>
<feature type="transmembrane region" description="Helical" evidence="6">
    <location>
        <begin position="290"/>
        <end position="314"/>
    </location>
</feature>
<feature type="transmembrane region" description="Helical" evidence="6">
    <location>
        <begin position="33"/>
        <end position="56"/>
    </location>
</feature>
<evidence type="ECO:0000313" key="8">
    <source>
        <dbReference type="RefSeq" id="XP_034106371.1"/>
    </source>
</evidence>
<dbReference type="GO" id="GO:0005886">
    <property type="term" value="C:plasma membrane"/>
    <property type="evidence" value="ECO:0007669"/>
    <property type="project" value="TreeGrafter"/>
</dbReference>
<comment type="subcellular location">
    <subcellularLocation>
        <location evidence="1">Membrane</location>
        <topology evidence="1">Multi-pass membrane protein</topology>
    </subcellularLocation>
</comment>
<evidence type="ECO:0000256" key="5">
    <source>
        <dbReference type="SAM" id="MobiDB-lite"/>
    </source>
</evidence>
<organism evidence="7 8">
    <name type="scientific">Drosophila albomicans</name>
    <name type="common">Fruit fly</name>
    <dbReference type="NCBI Taxonomy" id="7291"/>
    <lineage>
        <taxon>Eukaryota</taxon>
        <taxon>Metazoa</taxon>
        <taxon>Ecdysozoa</taxon>
        <taxon>Arthropoda</taxon>
        <taxon>Hexapoda</taxon>
        <taxon>Insecta</taxon>
        <taxon>Pterygota</taxon>
        <taxon>Neoptera</taxon>
        <taxon>Endopterygota</taxon>
        <taxon>Diptera</taxon>
        <taxon>Brachycera</taxon>
        <taxon>Muscomorpha</taxon>
        <taxon>Ephydroidea</taxon>
        <taxon>Drosophilidae</taxon>
        <taxon>Drosophila</taxon>
    </lineage>
</organism>
<protein>
    <submittedName>
        <fullName evidence="8">Zinc transporter ZIP1</fullName>
    </submittedName>
</protein>
<evidence type="ECO:0000256" key="1">
    <source>
        <dbReference type="ARBA" id="ARBA00004141"/>
    </source>
</evidence>
<feature type="region of interest" description="Disordered" evidence="5">
    <location>
        <begin position="157"/>
        <end position="223"/>
    </location>
</feature>
<dbReference type="OrthoDB" id="448280at2759"/>
<feature type="transmembrane region" description="Helical" evidence="6">
    <location>
        <begin position="233"/>
        <end position="252"/>
    </location>
</feature>
<feature type="transmembrane region" description="Helical" evidence="6">
    <location>
        <begin position="118"/>
        <end position="136"/>
    </location>
</feature>
<gene>
    <name evidence="8" type="primary">LOC117569347</name>
</gene>
<dbReference type="InterPro" id="IPR003689">
    <property type="entry name" value="ZIP"/>
</dbReference>
<reference evidence="8" key="1">
    <citation type="submission" date="2025-08" db="UniProtKB">
        <authorList>
            <consortium name="RefSeq"/>
        </authorList>
    </citation>
    <scope>IDENTIFICATION</scope>
    <source>
        <strain evidence="8">15112-1751.03</strain>
        <tissue evidence="8">Whole Adult</tissue>
    </source>
</reference>